<dbReference type="InterPro" id="IPR005218">
    <property type="entry name" value="Diacylglycerol/lipid_kinase"/>
</dbReference>
<dbReference type="EMBL" id="CP097899">
    <property type="protein sequence ID" value="URN92526.1"/>
    <property type="molecule type" value="Genomic_DNA"/>
</dbReference>
<dbReference type="PANTHER" id="PTHR12358">
    <property type="entry name" value="SPHINGOSINE KINASE"/>
    <property type="match status" value="1"/>
</dbReference>
<keyword evidence="9" id="KW-0594">Phospholipid biosynthesis</keyword>
<dbReference type="AlphaFoldDB" id="A0A9J6Z8Q9"/>
<dbReference type="InterPro" id="IPR050187">
    <property type="entry name" value="Lipid_Phosphate_FormReg"/>
</dbReference>
<evidence type="ECO:0000313" key="12">
    <source>
        <dbReference type="EMBL" id="URN92526.1"/>
    </source>
</evidence>
<dbReference type="Proteomes" id="UP001056756">
    <property type="component" value="Chromosome"/>
</dbReference>
<reference evidence="12" key="1">
    <citation type="submission" date="2022-05" db="EMBL/GenBank/DDBJ databases">
        <title>Novel bacterial taxa in a minimal lignocellulolytic consortium and its capacity to transform plastics disclosed by genome-resolved metagenomics.</title>
        <authorList>
            <person name="Rodriguez C.A.D."/>
            <person name="Diaz-Garcia L."/>
            <person name="Herrera K."/>
            <person name="Tarazona N.A."/>
            <person name="Sproer C."/>
            <person name="Overmann J."/>
            <person name="Jimenez D.J."/>
        </authorList>
    </citation>
    <scope>NUCLEOTIDE SEQUENCE</scope>
    <source>
        <strain evidence="12">MAG5</strain>
    </source>
</reference>
<dbReference type="Gene3D" id="3.40.50.10330">
    <property type="entry name" value="Probable inorganic polyphosphate/atp-NAD kinase, domain 1"/>
    <property type="match status" value="1"/>
</dbReference>
<sequence length="306" mass="34214">MKVIFIVNEQAGGGKGARVWNKIKSQLTIPYIAHISDYSGHVIHLAKKYTMEKEQSILLLAVGGDGTIHEVIEGAAGSAHIQVGAMSAGSGNDFARGYHIFTRVSDVEHYYHHSTEPRAMDLGQISVEGQSHSFVNNSGIGFDAFITTSLNQSKLKLWLNYVKLGRLSYMLLTIWALFTFKRFNAVIQIGDQTYRFRNVWFISICNGPYFGGGMKISPISKCDDQLLELTVVHDLSRIKLLLVFMTVFWGKHVNFREVEMLQANQFSLQVDAPTVSHVDGESLGHVSPGKTITCQLDPRKWYLAKC</sequence>
<evidence type="ECO:0000256" key="8">
    <source>
        <dbReference type="ARBA" id="ARBA00023098"/>
    </source>
</evidence>
<keyword evidence="3" id="KW-0444">Lipid biosynthesis</keyword>
<evidence type="ECO:0000256" key="7">
    <source>
        <dbReference type="ARBA" id="ARBA00022840"/>
    </source>
</evidence>
<evidence type="ECO:0000256" key="10">
    <source>
        <dbReference type="ARBA" id="ARBA00023264"/>
    </source>
</evidence>
<dbReference type="SUPFAM" id="SSF111331">
    <property type="entry name" value="NAD kinase/diacylglycerol kinase-like"/>
    <property type="match status" value="1"/>
</dbReference>
<gene>
    <name evidence="12" type="ORF">NAG76_11500</name>
</gene>
<evidence type="ECO:0000256" key="3">
    <source>
        <dbReference type="ARBA" id="ARBA00022516"/>
    </source>
</evidence>
<name>A0A9J6Z8Q9_9BACL</name>
<evidence type="ECO:0000256" key="4">
    <source>
        <dbReference type="ARBA" id="ARBA00022679"/>
    </source>
</evidence>
<dbReference type="PROSITE" id="PS50146">
    <property type="entry name" value="DAGK"/>
    <property type="match status" value="1"/>
</dbReference>
<comment type="cofactor">
    <cofactor evidence="1">
        <name>Mg(2+)</name>
        <dbReference type="ChEBI" id="CHEBI:18420"/>
    </cofactor>
</comment>
<evidence type="ECO:0000256" key="1">
    <source>
        <dbReference type="ARBA" id="ARBA00001946"/>
    </source>
</evidence>
<keyword evidence="8" id="KW-0443">Lipid metabolism</keyword>
<dbReference type="GO" id="GO:0005524">
    <property type="term" value="F:ATP binding"/>
    <property type="evidence" value="ECO:0007669"/>
    <property type="project" value="UniProtKB-KW"/>
</dbReference>
<dbReference type="InterPro" id="IPR016064">
    <property type="entry name" value="NAD/diacylglycerol_kinase_sf"/>
</dbReference>
<evidence type="ECO:0000256" key="9">
    <source>
        <dbReference type="ARBA" id="ARBA00023209"/>
    </source>
</evidence>
<keyword evidence="7" id="KW-0067">ATP-binding</keyword>
<dbReference type="InterPro" id="IPR045540">
    <property type="entry name" value="YegS/DAGK_C"/>
</dbReference>
<keyword evidence="10" id="KW-1208">Phospholipid metabolism</keyword>
<dbReference type="Pfam" id="PF19279">
    <property type="entry name" value="YegS_C"/>
    <property type="match status" value="1"/>
</dbReference>
<dbReference type="NCBIfam" id="TIGR00147">
    <property type="entry name" value="YegS/Rv2252/BmrU family lipid kinase"/>
    <property type="match status" value="1"/>
</dbReference>
<evidence type="ECO:0000259" key="11">
    <source>
        <dbReference type="PROSITE" id="PS50146"/>
    </source>
</evidence>
<dbReference type="InterPro" id="IPR017438">
    <property type="entry name" value="ATP-NAD_kinase_N"/>
</dbReference>
<evidence type="ECO:0000256" key="5">
    <source>
        <dbReference type="ARBA" id="ARBA00022741"/>
    </source>
</evidence>
<evidence type="ECO:0000256" key="2">
    <source>
        <dbReference type="ARBA" id="ARBA00005983"/>
    </source>
</evidence>
<feature type="domain" description="DAGKc" evidence="11">
    <location>
        <begin position="1"/>
        <end position="129"/>
    </location>
</feature>
<dbReference type="SMART" id="SM00046">
    <property type="entry name" value="DAGKc"/>
    <property type="match status" value="1"/>
</dbReference>
<evidence type="ECO:0000256" key="6">
    <source>
        <dbReference type="ARBA" id="ARBA00022777"/>
    </source>
</evidence>
<dbReference type="GO" id="GO:0016301">
    <property type="term" value="F:kinase activity"/>
    <property type="evidence" value="ECO:0007669"/>
    <property type="project" value="UniProtKB-KW"/>
</dbReference>
<protein>
    <submittedName>
        <fullName evidence="12">Diacylglycerol kinase family lipid kinase</fullName>
    </submittedName>
</protein>
<keyword evidence="5" id="KW-0547">Nucleotide-binding</keyword>
<dbReference type="Gene3D" id="2.60.200.40">
    <property type="match status" value="1"/>
</dbReference>
<dbReference type="Pfam" id="PF00781">
    <property type="entry name" value="DAGK_cat"/>
    <property type="match status" value="1"/>
</dbReference>
<dbReference type="GO" id="GO:0008654">
    <property type="term" value="P:phospholipid biosynthetic process"/>
    <property type="evidence" value="ECO:0007669"/>
    <property type="project" value="UniProtKB-KW"/>
</dbReference>
<proteinExistence type="inferred from homology"/>
<accession>A0A9J6Z8Q9</accession>
<organism evidence="12 13">
    <name type="scientific">Candidatus Pristimantibacillus lignocellulolyticus</name>
    <dbReference type="NCBI Taxonomy" id="2994561"/>
    <lineage>
        <taxon>Bacteria</taxon>
        <taxon>Bacillati</taxon>
        <taxon>Bacillota</taxon>
        <taxon>Bacilli</taxon>
        <taxon>Bacillales</taxon>
        <taxon>Paenibacillaceae</taxon>
        <taxon>Candidatus Pristimantibacillus</taxon>
    </lineage>
</organism>
<keyword evidence="6 12" id="KW-0418">Kinase</keyword>
<keyword evidence="4" id="KW-0808">Transferase</keyword>
<dbReference type="InterPro" id="IPR001206">
    <property type="entry name" value="Diacylglycerol_kinase_cat_dom"/>
</dbReference>
<dbReference type="PANTHER" id="PTHR12358:SF54">
    <property type="entry name" value="SPHINGOSINE KINASE RELATED PROTEIN"/>
    <property type="match status" value="1"/>
</dbReference>
<comment type="similarity">
    <text evidence="2">Belongs to the diacylglycerol/lipid kinase family.</text>
</comment>
<dbReference type="KEGG" id="plig:NAG76_11500"/>
<evidence type="ECO:0000313" key="13">
    <source>
        <dbReference type="Proteomes" id="UP001056756"/>
    </source>
</evidence>